<protein>
    <submittedName>
        <fullName evidence="1">Uncharacterized protein</fullName>
    </submittedName>
</protein>
<dbReference type="AlphaFoldDB" id="A0A6J8DED8"/>
<dbReference type="OrthoDB" id="6063671at2759"/>
<organism evidence="1 2">
    <name type="scientific">Mytilus coruscus</name>
    <name type="common">Sea mussel</name>
    <dbReference type="NCBI Taxonomy" id="42192"/>
    <lineage>
        <taxon>Eukaryota</taxon>
        <taxon>Metazoa</taxon>
        <taxon>Spiralia</taxon>
        <taxon>Lophotrochozoa</taxon>
        <taxon>Mollusca</taxon>
        <taxon>Bivalvia</taxon>
        <taxon>Autobranchia</taxon>
        <taxon>Pteriomorphia</taxon>
        <taxon>Mytilida</taxon>
        <taxon>Mytiloidea</taxon>
        <taxon>Mytilidae</taxon>
        <taxon>Mytilinae</taxon>
        <taxon>Mytilus</taxon>
    </lineage>
</organism>
<dbReference type="EMBL" id="CACVKT020007317">
    <property type="protein sequence ID" value="CAC5407048.1"/>
    <property type="molecule type" value="Genomic_DNA"/>
</dbReference>
<accession>A0A6J8DED8</accession>
<evidence type="ECO:0000313" key="2">
    <source>
        <dbReference type="Proteomes" id="UP000507470"/>
    </source>
</evidence>
<evidence type="ECO:0000313" key="1">
    <source>
        <dbReference type="EMBL" id="CAC5407048.1"/>
    </source>
</evidence>
<dbReference type="Proteomes" id="UP000507470">
    <property type="component" value="Unassembled WGS sequence"/>
</dbReference>
<gene>
    <name evidence="1" type="ORF">MCOR_40560</name>
</gene>
<keyword evidence="2" id="KW-1185">Reference proteome</keyword>
<name>A0A6J8DED8_MYTCO</name>
<sequence length="277" mass="31614">MSIQQVVTKDSKYKISWRNYVDFAILYGEGSSGLNVSNIGQHLVFYVQHWGPIFAWSYFGFKSANANILSFAHGNKDVTKQILGMKEAHMIVHSTSICPDTSCGAFFKDMNKRFSKKWKNTQEMNDCSIAGAVKPFVLPDYSTSEFVNTFCTSPNISVLRSALRVEVNNEQFYGKYYTKMKAKLSYVAFCEGCNIVQIQSFILNRVTNNVYVLGLRLDISQHTFLYVDGHHIMCVEKTTDVVILKVNKLKEKLFYMEVENKIYVARVPNVHGRGVLK</sequence>
<reference evidence="1 2" key="1">
    <citation type="submission" date="2020-06" db="EMBL/GenBank/DDBJ databases">
        <authorList>
            <person name="Li R."/>
            <person name="Bekaert M."/>
        </authorList>
    </citation>
    <scope>NUCLEOTIDE SEQUENCE [LARGE SCALE GENOMIC DNA]</scope>
    <source>
        <strain evidence="2">wild</strain>
    </source>
</reference>
<proteinExistence type="predicted"/>